<evidence type="ECO:0000259" key="1">
    <source>
        <dbReference type="Pfam" id="PF00534"/>
    </source>
</evidence>
<evidence type="ECO:0000259" key="2">
    <source>
        <dbReference type="Pfam" id="PF13439"/>
    </source>
</evidence>
<protein>
    <submittedName>
        <fullName evidence="3">Glycosyltransferase family 4 protein</fullName>
    </submittedName>
</protein>
<dbReference type="Gene3D" id="3.40.50.2000">
    <property type="entry name" value="Glycogen Phosphorylase B"/>
    <property type="match status" value="2"/>
</dbReference>
<dbReference type="InterPro" id="IPR001296">
    <property type="entry name" value="Glyco_trans_1"/>
</dbReference>
<dbReference type="PANTHER" id="PTHR45947:SF3">
    <property type="entry name" value="SULFOQUINOVOSYL TRANSFERASE SQD2"/>
    <property type="match status" value="1"/>
</dbReference>
<proteinExistence type="predicted"/>
<organism evidence="3 4">
    <name type="scientific">Methanobacterium spitsbergense</name>
    <dbReference type="NCBI Taxonomy" id="2874285"/>
    <lineage>
        <taxon>Archaea</taxon>
        <taxon>Methanobacteriati</taxon>
        <taxon>Methanobacteriota</taxon>
        <taxon>Methanomada group</taxon>
        <taxon>Methanobacteria</taxon>
        <taxon>Methanobacteriales</taxon>
        <taxon>Methanobacteriaceae</taxon>
        <taxon>Methanobacterium</taxon>
    </lineage>
</organism>
<dbReference type="InterPro" id="IPR028098">
    <property type="entry name" value="Glyco_trans_4-like_N"/>
</dbReference>
<dbReference type="SUPFAM" id="SSF53756">
    <property type="entry name" value="UDP-Glycosyltransferase/glycogen phosphorylase"/>
    <property type="match status" value="1"/>
</dbReference>
<keyword evidence="4" id="KW-1185">Reference proteome</keyword>
<evidence type="ECO:0000313" key="3">
    <source>
        <dbReference type="EMBL" id="MBZ2166314.1"/>
    </source>
</evidence>
<reference evidence="4" key="1">
    <citation type="journal article" date="2022" name="Microbiol. Resour. Announc.">
        <title>Draft Genome Sequence of a Methanogenic Archaeon from West Spitsbergen Permafrost.</title>
        <authorList>
            <person name="Trubitsyn V."/>
            <person name="Rivkina E."/>
            <person name="Shcherbakova V."/>
        </authorList>
    </citation>
    <scope>NUCLEOTIDE SEQUENCE [LARGE SCALE GENOMIC DNA]</scope>
    <source>
        <strain evidence="4">VT</strain>
    </source>
</reference>
<dbReference type="RefSeq" id="WP_223791866.1">
    <property type="nucleotide sequence ID" value="NZ_JAIOUQ010000010.1"/>
</dbReference>
<feature type="domain" description="Glycosyltransferase subfamily 4-like N-terminal" evidence="2">
    <location>
        <begin position="15"/>
        <end position="178"/>
    </location>
</feature>
<dbReference type="InterPro" id="IPR050194">
    <property type="entry name" value="Glycosyltransferase_grp1"/>
</dbReference>
<dbReference type="AlphaFoldDB" id="A0A8T5URK2"/>
<dbReference type="PANTHER" id="PTHR45947">
    <property type="entry name" value="SULFOQUINOVOSYL TRANSFERASE SQD2"/>
    <property type="match status" value="1"/>
</dbReference>
<gene>
    <name evidence="3" type="ORF">K8N75_09720</name>
</gene>
<dbReference type="Pfam" id="PF13439">
    <property type="entry name" value="Glyco_transf_4"/>
    <property type="match status" value="1"/>
</dbReference>
<evidence type="ECO:0000313" key="4">
    <source>
        <dbReference type="Proteomes" id="UP000825933"/>
    </source>
</evidence>
<dbReference type="Pfam" id="PF00534">
    <property type="entry name" value="Glycos_transf_1"/>
    <property type="match status" value="1"/>
</dbReference>
<dbReference type="GO" id="GO:0016757">
    <property type="term" value="F:glycosyltransferase activity"/>
    <property type="evidence" value="ECO:0007669"/>
    <property type="project" value="InterPro"/>
</dbReference>
<accession>A0A8T5URK2</accession>
<sequence>MKILRVVSDLYPYVVGGLGIHTHEMSRCQAQYGHDVTVYTSKNSNPVKNINKNYQVVKFNNRIKIAGNSLLPGLFFKLIQEKHNFDIIHAHSHLFLSTNQCALIRKLKSTPLVITNHGLISQTVPMKLQKIYLPTIGKWTFQSADKVITYTEEGKSSIINLGVNPDKIEVIHNGIDTNLFTPKQQESKNKQLLWVGRYIHGKGVQYLIEAFKIVSEEYDDLKLLMVGDGPLKENINKQINHLGLNRKITQKKFIPNSEIPDLYRNSDIFVLPSLEEGVPRTILEAMSCEIPVVCTKLPQLIDIINECGIMVPKKDPEALAEGIIKILSDKSLSLKFGKNGRYKIINGFSWENTVKKTLKLYETLI</sequence>
<dbReference type="EMBL" id="JAIOUQ010000010">
    <property type="protein sequence ID" value="MBZ2166314.1"/>
    <property type="molecule type" value="Genomic_DNA"/>
</dbReference>
<dbReference type="Proteomes" id="UP000825933">
    <property type="component" value="Unassembled WGS sequence"/>
</dbReference>
<name>A0A8T5URK2_9EURY</name>
<comment type="caution">
    <text evidence="3">The sequence shown here is derived from an EMBL/GenBank/DDBJ whole genome shotgun (WGS) entry which is preliminary data.</text>
</comment>
<feature type="domain" description="Glycosyl transferase family 1" evidence="1">
    <location>
        <begin position="183"/>
        <end position="341"/>
    </location>
</feature>
<dbReference type="CDD" id="cd03801">
    <property type="entry name" value="GT4_PimA-like"/>
    <property type="match status" value="1"/>
</dbReference>